<dbReference type="VEuPathDB" id="VectorBase:ISCW017797"/>
<organism>
    <name type="scientific">Ixodes scapularis</name>
    <name type="common">Black-legged tick</name>
    <name type="synonym">Deer tick</name>
    <dbReference type="NCBI Taxonomy" id="6945"/>
    <lineage>
        <taxon>Eukaryota</taxon>
        <taxon>Metazoa</taxon>
        <taxon>Ecdysozoa</taxon>
        <taxon>Arthropoda</taxon>
        <taxon>Chelicerata</taxon>
        <taxon>Arachnida</taxon>
        <taxon>Acari</taxon>
        <taxon>Parasitiformes</taxon>
        <taxon>Ixodida</taxon>
        <taxon>Ixodoidea</taxon>
        <taxon>Ixodidae</taxon>
        <taxon>Ixodinae</taxon>
        <taxon>Ixodes</taxon>
    </lineage>
</organism>
<evidence type="ECO:0007829" key="5">
    <source>
        <dbReference type="PeptideAtlas" id="B7PJY9"/>
    </source>
</evidence>
<feature type="compositionally biased region" description="Basic residues" evidence="1">
    <location>
        <begin position="53"/>
        <end position="72"/>
    </location>
</feature>
<proteinExistence type="evidence at protein level"/>
<dbReference type="HOGENOM" id="CLU_2064033_0_0_1"/>
<keyword evidence="4" id="KW-1185">Reference proteome</keyword>
<dbReference type="VEuPathDB" id="VectorBase:ISCP_005332"/>
<reference evidence="2 4" key="1">
    <citation type="submission" date="2008-03" db="EMBL/GenBank/DDBJ databases">
        <title>Annotation of Ixodes scapularis.</title>
        <authorList>
            <consortium name="Ixodes scapularis Genome Project Consortium"/>
            <person name="Caler E."/>
            <person name="Hannick L.I."/>
            <person name="Bidwell S."/>
            <person name="Joardar V."/>
            <person name="Thiagarajan M."/>
            <person name="Amedeo P."/>
            <person name="Galinsky K.J."/>
            <person name="Schobel S."/>
            <person name="Inman J."/>
            <person name="Hostetler J."/>
            <person name="Miller J."/>
            <person name="Hammond M."/>
            <person name="Megy K."/>
            <person name="Lawson D."/>
            <person name="Kodira C."/>
            <person name="Sutton G."/>
            <person name="Meyer J."/>
            <person name="Hill C.A."/>
            <person name="Birren B."/>
            <person name="Nene V."/>
            <person name="Collins F."/>
            <person name="Alarcon-Chaidez F."/>
            <person name="Wikel S."/>
            <person name="Strausberg R."/>
        </authorList>
    </citation>
    <scope>NUCLEOTIDE SEQUENCE [LARGE SCALE GENOMIC DNA]</scope>
    <source>
        <strain evidence="4">Wikel</strain>
        <strain evidence="2">Wikel colony</strain>
    </source>
</reference>
<evidence type="ECO:0000313" key="2">
    <source>
        <dbReference type="EMBL" id="EEC06911.1"/>
    </source>
</evidence>
<dbReference type="InParanoid" id="B7PJY9"/>
<dbReference type="AlphaFoldDB" id="B7PJY9"/>
<dbReference type="Proteomes" id="UP000001555">
    <property type="component" value="Unassembled WGS sequence"/>
</dbReference>
<evidence type="ECO:0000313" key="4">
    <source>
        <dbReference type="Proteomes" id="UP000001555"/>
    </source>
</evidence>
<feature type="region of interest" description="Disordered" evidence="1">
    <location>
        <begin position="52"/>
        <end position="95"/>
    </location>
</feature>
<evidence type="ECO:0000313" key="3">
    <source>
        <dbReference type="EnsemblMetazoa" id="ISCW017797-PA"/>
    </source>
</evidence>
<keyword evidence="5" id="KW-1267">Proteomics identification</keyword>
<dbReference type="EMBL" id="ABJB010715242">
    <property type="status" value="NOT_ANNOTATED_CDS"/>
    <property type="molecule type" value="Genomic_DNA"/>
</dbReference>
<name>B7PJY9_IXOSC</name>
<protein>
    <submittedName>
        <fullName evidence="2 3">Uncharacterized protein</fullName>
    </submittedName>
</protein>
<dbReference type="STRING" id="6945.B7PJY9"/>
<evidence type="ECO:0000256" key="1">
    <source>
        <dbReference type="SAM" id="MobiDB-lite"/>
    </source>
</evidence>
<accession>B7PJY9</accession>
<dbReference type="EnsemblMetazoa" id="ISCW017797-RA">
    <property type="protein sequence ID" value="ISCW017797-PA"/>
    <property type="gene ID" value="ISCW017797"/>
</dbReference>
<dbReference type="VEuPathDB" id="VectorBase:ISCI017797"/>
<feature type="compositionally biased region" description="Basic and acidic residues" evidence="1">
    <location>
        <begin position="78"/>
        <end position="91"/>
    </location>
</feature>
<dbReference type="PaxDb" id="6945-B7PJY9"/>
<dbReference type="EMBL" id="DS729328">
    <property type="protein sequence ID" value="EEC06911.1"/>
    <property type="molecule type" value="Genomic_DNA"/>
</dbReference>
<dbReference type="OrthoDB" id="6108017at2759"/>
<dbReference type="EMBL" id="ABJB010106181">
    <property type="status" value="NOT_ANNOTATED_CDS"/>
    <property type="molecule type" value="Genomic_DNA"/>
</dbReference>
<reference evidence="3" key="2">
    <citation type="submission" date="2020-05" db="UniProtKB">
        <authorList>
            <consortium name="EnsemblMetazoa"/>
        </authorList>
    </citation>
    <scope>IDENTIFICATION</scope>
    <source>
        <strain evidence="3">wikel</strain>
    </source>
</reference>
<gene>
    <name evidence="2" type="ORF">IscW_ISCW017797</name>
</gene>
<sequence length="119" mass="13972">MENALHSRDRVGVQDLVLLEDFESEKACVDNLQKRFKEDLIYKPFGEDLARIFRGHRPHPRRPRTPRGKGHGLHPSLQRRESDREGTERSEPVLLVNRSTNGSLLLRNLWNHRTEIEDK</sequence>